<dbReference type="AlphaFoldDB" id="A0A1E3GMU8"/>
<dbReference type="EMBL" id="MCRJ01000325">
    <property type="protein sequence ID" value="ODN65369.1"/>
    <property type="molecule type" value="Genomic_DNA"/>
</dbReference>
<evidence type="ECO:0000313" key="1">
    <source>
        <dbReference type="EMBL" id="ODN65369.1"/>
    </source>
</evidence>
<comment type="caution">
    <text evidence="1">The sequence shown here is derived from an EMBL/GenBank/DDBJ whole genome shotgun (WGS) entry which is preliminary data.</text>
</comment>
<organism evidence="1 2">
    <name type="scientific">Methylobrevis pamukkalensis</name>
    <dbReference type="NCBI Taxonomy" id="1439726"/>
    <lineage>
        <taxon>Bacteria</taxon>
        <taxon>Pseudomonadati</taxon>
        <taxon>Pseudomonadota</taxon>
        <taxon>Alphaproteobacteria</taxon>
        <taxon>Hyphomicrobiales</taxon>
        <taxon>Pleomorphomonadaceae</taxon>
        <taxon>Methylobrevis</taxon>
    </lineage>
</organism>
<sequence length="77" mass="8182">MAAFSSFARSPSISTAQIELRRSPPMPASVVAEASSSCSAAQRAMKPACHSLLAPCDTRLDILIWCMAKIMPDAEQA</sequence>
<evidence type="ECO:0000313" key="2">
    <source>
        <dbReference type="Proteomes" id="UP000094622"/>
    </source>
</evidence>
<accession>A0A1E3GMU8</accession>
<proteinExistence type="predicted"/>
<keyword evidence="2" id="KW-1185">Reference proteome</keyword>
<protein>
    <submittedName>
        <fullName evidence="1">Uncharacterized protein</fullName>
    </submittedName>
</protein>
<reference evidence="1 2" key="1">
    <citation type="submission" date="2016-07" db="EMBL/GenBank/DDBJ databases">
        <title>Draft Genome Sequence of Methylobrevis pamukkalensis PK2.</title>
        <authorList>
            <person name="Vasilenko O.V."/>
            <person name="Doronina N.V."/>
            <person name="Shmareva M.N."/>
            <person name="Tarlachkov S.V."/>
            <person name="Mustakhimov I."/>
            <person name="Trotsenko Y.A."/>
        </authorList>
    </citation>
    <scope>NUCLEOTIDE SEQUENCE [LARGE SCALE GENOMIC DNA]</scope>
    <source>
        <strain evidence="1 2">PK2</strain>
    </source>
</reference>
<name>A0A1E3GMU8_9HYPH</name>
<gene>
    <name evidence="1" type="ORF">A6302_04551</name>
</gene>
<dbReference type="Proteomes" id="UP000094622">
    <property type="component" value="Unassembled WGS sequence"/>
</dbReference>